<evidence type="ECO:0000256" key="11">
    <source>
        <dbReference type="ARBA" id="ARBA00022984"/>
    </source>
</evidence>
<evidence type="ECO:0000256" key="15">
    <source>
        <dbReference type="ARBA" id="ARBA00048914"/>
    </source>
</evidence>
<dbReference type="InterPro" id="IPR011601">
    <property type="entry name" value="MurB_C"/>
</dbReference>
<dbReference type="Pfam" id="PF01565">
    <property type="entry name" value="FAD_binding_4"/>
    <property type="match status" value="1"/>
</dbReference>
<dbReference type="SUPFAM" id="SSF56176">
    <property type="entry name" value="FAD-binding/transporter-associated domain-like"/>
    <property type="match status" value="1"/>
</dbReference>
<dbReference type="InterPro" id="IPR016166">
    <property type="entry name" value="FAD-bd_PCMH"/>
</dbReference>
<evidence type="ECO:0000256" key="14">
    <source>
        <dbReference type="ARBA" id="ARBA00023316"/>
    </source>
</evidence>
<proteinExistence type="inferred from homology"/>
<comment type="subcellular location">
    <subcellularLocation>
        <location evidence="3 16">Cytoplasm</location>
    </subcellularLocation>
</comment>
<sequence length="303" mass="33229">MDQNVRNRLWEIAGREQVYEQEPMSRHTTFRIGGPADFFVAPADMEALAGLVSFCRQEEIPFYVMGNGSNLLVGDKGYRGVIIQVYKNLNRIEITENRIKAQAGAMLSAVARKALEHSLTGFEFASGIPGTLGGAVVMNAGAYGGEMKDVIRQVRVLTPEGDFAQIPGHEMEFGYRTSAAAKRGYIVLEAELELSPGDADQIRGRMEELKEQRVSKQPLDLPSAGSTFKRPEGYFAGKLIMDAGLRGFCVGGARVSEKHCGFVVNTGGATAAQVRELMEEVSRRVKEQFGVQLEPEVKMLGEF</sequence>
<dbReference type="EMBL" id="DVOS01000024">
    <property type="protein sequence ID" value="HIV22735.1"/>
    <property type="molecule type" value="Genomic_DNA"/>
</dbReference>
<comment type="cofactor">
    <cofactor evidence="1 16">
        <name>FAD</name>
        <dbReference type="ChEBI" id="CHEBI:57692"/>
    </cofactor>
</comment>
<evidence type="ECO:0000256" key="12">
    <source>
        <dbReference type="ARBA" id="ARBA00023002"/>
    </source>
</evidence>
<dbReference type="GO" id="GO:0005829">
    <property type="term" value="C:cytosol"/>
    <property type="evidence" value="ECO:0007669"/>
    <property type="project" value="TreeGrafter"/>
</dbReference>
<dbReference type="GO" id="GO:0009252">
    <property type="term" value="P:peptidoglycan biosynthetic process"/>
    <property type="evidence" value="ECO:0007669"/>
    <property type="project" value="UniProtKB-UniRule"/>
</dbReference>
<name>A0A9D1T7W6_9FIRM</name>
<dbReference type="InterPro" id="IPR016167">
    <property type="entry name" value="FAD-bd_PCMH_sub1"/>
</dbReference>
<keyword evidence="14 16" id="KW-0961">Cell wall biogenesis/degradation</keyword>
<dbReference type="InterPro" id="IPR003170">
    <property type="entry name" value="MurB"/>
</dbReference>
<dbReference type="GO" id="GO:0008762">
    <property type="term" value="F:UDP-N-acetylmuramate dehydrogenase activity"/>
    <property type="evidence" value="ECO:0007669"/>
    <property type="project" value="UniProtKB-UniRule"/>
</dbReference>
<evidence type="ECO:0000256" key="16">
    <source>
        <dbReference type="HAMAP-Rule" id="MF_00037"/>
    </source>
</evidence>
<comment type="function">
    <text evidence="2 16">Cell wall formation.</text>
</comment>
<feature type="active site" description="Proton donor" evidence="16">
    <location>
        <position position="226"/>
    </location>
</feature>
<dbReference type="GO" id="GO:0071555">
    <property type="term" value="P:cell wall organization"/>
    <property type="evidence" value="ECO:0007669"/>
    <property type="project" value="UniProtKB-KW"/>
</dbReference>
<evidence type="ECO:0000313" key="19">
    <source>
        <dbReference type="Proteomes" id="UP000886889"/>
    </source>
</evidence>
<comment type="pathway">
    <text evidence="4 16">Cell wall biogenesis; peptidoglycan biosynthesis.</text>
</comment>
<dbReference type="Gene3D" id="3.30.465.10">
    <property type="match status" value="1"/>
</dbReference>
<organism evidence="18 19">
    <name type="scientific">Candidatus Merdiplasma excrementigallinarum</name>
    <dbReference type="NCBI Taxonomy" id="2840864"/>
    <lineage>
        <taxon>Bacteria</taxon>
        <taxon>Bacillati</taxon>
        <taxon>Bacillota</taxon>
        <taxon>Clostridia</taxon>
        <taxon>Lachnospirales</taxon>
        <taxon>Lachnospiraceae</taxon>
        <taxon>Lachnospiraceae incertae sedis</taxon>
        <taxon>Candidatus Merdiplasma</taxon>
    </lineage>
</organism>
<dbReference type="PROSITE" id="PS51387">
    <property type="entry name" value="FAD_PCMH"/>
    <property type="match status" value="1"/>
</dbReference>
<evidence type="ECO:0000256" key="13">
    <source>
        <dbReference type="ARBA" id="ARBA00023306"/>
    </source>
</evidence>
<dbReference type="GO" id="GO:0051301">
    <property type="term" value="P:cell division"/>
    <property type="evidence" value="ECO:0007669"/>
    <property type="project" value="UniProtKB-KW"/>
</dbReference>
<evidence type="ECO:0000256" key="2">
    <source>
        <dbReference type="ARBA" id="ARBA00003921"/>
    </source>
</evidence>
<dbReference type="Gene3D" id="3.30.43.10">
    <property type="entry name" value="Uridine Diphospho-n-acetylenolpyruvylglucosamine Reductase, domain 2"/>
    <property type="match status" value="1"/>
</dbReference>
<dbReference type="GO" id="GO:0008360">
    <property type="term" value="P:regulation of cell shape"/>
    <property type="evidence" value="ECO:0007669"/>
    <property type="project" value="UniProtKB-KW"/>
</dbReference>
<keyword evidence="12 16" id="KW-0560">Oxidoreductase</keyword>
<reference evidence="18" key="2">
    <citation type="journal article" date="2021" name="PeerJ">
        <title>Extensive microbial diversity within the chicken gut microbiome revealed by metagenomics and culture.</title>
        <authorList>
            <person name="Gilroy R."/>
            <person name="Ravi A."/>
            <person name="Getino M."/>
            <person name="Pursley I."/>
            <person name="Horton D.L."/>
            <person name="Alikhan N.F."/>
            <person name="Baker D."/>
            <person name="Gharbi K."/>
            <person name="Hall N."/>
            <person name="Watson M."/>
            <person name="Adriaenssens E.M."/>
            <person name="Foster-Nyarko E."/>
            <person name="Jarju S."/>
            <person name="Secka A."/>
            <person name="Antonio M."/>
            <person name="Oren A."/>
            <person name="Chaudhuri R.R."/>
            <person name="La Ragione R."/>
            <person name="Hildebrand F."/>
            <person name="Pallen M.J."/>
        </authorList>
    </citation>
    <scope>NUCLEOTIDE SEQUENCE</scope>
    <source>
        <strain evidence="18">ChiBcec6-7307</strain>
    </source>
</reference>
<evidence type="ECO:0000256" key="7">
    <source>
        <dbReference type="ARBA" id="ARBA00022630"/>
    </source>
</evidence>
<dbReference type="GO" id="GO:0071949">
    <property type="term" value="F:FAD binding"/>
    <property type="evidence" value="ECO:0007669"/>
    <property type="project" value="InterPro"/>
</dbReference>
<keyword evidence="6 16" id="KW-0132">Cell division</keyword>
<dbReference type="Proteomes" id="UP000886889">
    <property type="component" value="Unassembled WGS sequence"/>
</dbReference>
<keyword evidence="7 16" id="KW-0285">Flavoprotein</keyword>
<dbReference type="HAMAP" id="MF_00037">
    <property type="entry name" value="MurB"/>
    <property type="match status" value="1"/>
</dbReference>
<evidence type="ECO:0000256" key="1">
    <source>
        <dbReference type="ARBA" id="ARBA00001974"/>
    </source>
</evidence>
<dbReference type="SUPFAM" id="SSF56194">
    <property type="entry name" value="Uridine diphospho-N-Acetylenolpyruvylglucosamine reductase, MurB, C-terminal domain"/>
    <property type="match status" value="1"/>
</dbReference>
<keyword evidence="10 16" id="KW-0133">Cell shape</keyword>
<feature type="domain" description="FAD-binding PCMH-type" evidence="17">
    <location>
        <begin position="31"/>
        <end position="197"/>
    </location>
</feature>
<comment type="catalytic activity">
    <reaction evidence="15 16">
        <text>UDP-N-acetyl-alpha-D-muramate + NADP(+) = UDP-N-acetyl-3-O-(1-carboxyvinyl)-alpha-D-glucosamine + NADPH + H(+)</text>
        <dbReference type="Rhea" id="RHEA:12248"/>
        <dbReference type="ChEBI" id="CHEBI:15378"/>
        <dbReference type="ChEBI" id="CHEBI:57783"/>
        <dbReference type="ChEBI" id="CHEBI:58349"/>
        <dbReference type="ChEBI" id="CHEBI:68483"/>
        <dbReference type="ChEBI" id="CHEBI:70757"/>
        <dbReference type="EC" id="1.3.1.98"/>
    </reaction>
</comment>
<comment type="caution">
    <text evidence="18">The sequence shown here is derived from an EMBL/GenBank/DDBJ whole genome shotgun (WGS) entry which is preliminary data.</text>
</comment>
<keyword evidence="13 16" id="KW-0131">Cell cycle</keyword>
<evidence type="ECO:0000256" key="3">
    <source>
        <dbReference type="ARBA" id="ARBA00004496"/>
    </source>
</evidence>
<evidence type="ECO:0000256" key="4">
    <source>
        <dbReference type="ARBA" id="ARBA00004752"/>
    </source>
</evidence>
<evidence type="ECO:0000256" key="10">
    <source>
        <dbReference type="ARBA" id="ARBA00022960"/>
    </source>
</evidence>
<comment type="similarity">
    <text evidence="16">Belongs to the MurB family.</text>
</comment>
<feature type="active site" evidence="16">
    <location>
        <position position="176"/>
    </location>
</feature>
<dbReference type="EC" id="1.3.1.98" evidence="16"/>
<keyword evidence="9 16" id="KW-0521">NADP</keyword>
<dbReference type="NCBIfam" id="NF010480">
    <property type="entry name" value="PRK13905.1"/>
    <property type="match status" value="1"/>
</dbReference>
<dbReference type="NCBIfam" id="TIGR00179">
    <property type="entry name" value="murB"/>
    <property type="match status" value="1"/>
</dbReference>
<reference evidence="18" key="1">
    <citation type="submission" date="2020-10" db="EMBL/GenBank/DDBJ databases">
        <authorList>
            <person name="Gilroy R."/>
        </authorList>
    </citation>
    <scope>NUCLEOTIDE SEQUENCE</scope>
    <source>
        <strain evidence="18">ChiBcec6-7307</strain>
    </source>
</reference>
<dbReference type="InterPro" id="IPR006094">
    <property type="entry name" value="Oxid_FAD_bind_N"/>
</dbReference>
<dbReference type="InterPro" id="IPR036635">
    <property type="entry name" value="MurB_C_sf"/>
</dbReference>
<feature type="active site" evidence="16">
    <location>
        <position position="296"/>
    </location>
</feature>
<gene>
    <name evidence="16 18" type="primary">murB</name>
    <name evidence="18" type="ORF">IAC80_02220</name>
</gene>
<evidence type="ECO:0000256" key="8">
    <source>
        <dbReference type="ARBA" id="ARBA00022827"/>
    </source>
</evidence>
<protein>
    <recommendedName>
        <fullName evidence="16">UDP-N-acetylenolpyruvoylglucosamine reductase</fullName>
        <ecNumber evidence="16">1.3.1.98</ecNumber>
    </recommendedName>
    <alternativeName>
        <fullName evidence="16">UDP-N-acetylmuramate dehydrogenase</fullName>
    </alternativeName>
</protein>
<evidence type="ECO:0000313" key="18">
    <source>
        <dbReference type="EMBL" id="HIV22735.1"/>
    </source>
</evidence>
<keyword evidence="11 16" id="KW-0573">Peptidoglycan synthesis</keyword>
<evidence type="ECO:0000259" key="17">
    <source>
        <dbReference type="PROSITE" id="PS51387"/>
    </source>
</evidence>
<dbReference type="InterPro" id="IPR036318">
    <property type="entry name" value="FAD-bd_PCMH-like_sf"/>
</dbReference>
<keyword evidence="5 16" id="KW-0963">Cytoplasm</keyword>
<dbReference type="Gene3D" id="3.90.78.10">
    <property type="entry name" value="UDP-N-acetylenolpyruvoylglucosamine reductase, C-terminal domain"/>
    <property type="match status" value="1"/>
</dbReference>
<keyword evidence="8 16" id="KW-0274">FAD</keyword>
<accession>A0A9D1T7W6</accession>
<dbReference type="AlphaFoldDB" id="A0A9D1T7W6"/>
<dbReference type="PANTHER" id="PTHR21071">
    <property type="entry name" value="UDP-N-ACETYLENOLPYRUVOYLGLUCOSAMINE REDUCTASE"/>
    <property type="match status" value="1"/>
</dbReference>
<evidence type="ECO:0000256" key="6">
    <source>
        <dbReference type="ARBA" id="ARBA00022618"/>
    </source>
</evidence>
<evidence type="ECO:0000256" key="9">
    <source>
        <dbReference type="ARBA" id="ARBA00022857"/>
    </source>
</evidence>
<dbReference type="InterPro" id="IPR016169">
    <property type="entry name" value="FAD-bd_PCMH_sub2"/>
</dbReference>
<dbReference type="Pfam" id="PF02873">
    <property type="entry name" value="MurB_C"/>
    <property type="match status" value="1"/>
</dbReference>
<dbReference type="PANTHER" id="PTHR21071:SF4">
    <property type="entry name" value="UDP-N-ACETYLENOLPYRUVOYLGLUCOSAMINE REDUCTASE"/>
    <property type="match status" value="1"/>
</dbReference>
<evidence type="ECO:0000256" key="5">
    <source>
        <dbReference type="ARBA" id="ARBA00022490"/>
    </source>
</evidence>